<name>A0ABP7B6K2_9MICO</name>
<feature type="transmembrane region" description="Helical" evidence="1">
    <location>
        <begin position="14"/>
        <end position="33"/>
    </location>
</feature>
<feature type="domain" description="Low molecular weight protein antigen 6 PH" evidence="2">
    <location>
        <begin position="61"/>
        <end position="133"/>
    </location>
</feature>
<dbReference type="Pfam" id="PF10756">
    <property type="entry name" value="bPH_6"/>
    <property type="match status" value="1"/>
</dbReference>
<organism evidence="3 4">
    <name type="scientific">Microbacterium marinilacus</name>
    <dbReference type="NCBI Taxonomy" id="415209"/>
    <lineage>
        <taxon>Bacteria</taxon>
        <taxon>Bacillati</taxon>
        <taxon>Actinomycetota</taxon>
        <taxon>Actinomycetes</taxon>
        <taxon>Micrococcales</taxon>
        <taxon>Microbacteriaceae</taxon>
        <taxon>Microbacterium</taxon>
    </lineage>
</organism>
<dbReference type="RefSeq" id="WP_221855790.1">
    <property type="nucleotide sequence ID" value="NZ_BAAAYV010000005.1"/>
</dbReference>
<reference evidence="4" key="1">
    <citation type="journal article" date="2019" name="Int. J. Syst. Evol. Microbiol.">
        <title>The Global Catalogue of Microorganisms (GCM) 10K type strain sequencing project: providing services to taxonomists for standard genome sequencing and annotation.</title>
        <authorList>
            <consortium name="The Broad Institute Genomics Platform"/>
            <consortium name="The Broad Institute Genome Sequencing Center for Infectious Disease"/>
            <person name="Wu L."/>
            <person name="Ma J."/>
        </authorList>
    </citation>
    <scope>NUCLEOTIDE SEQUENCE [LARGE SCALE GENOMIC DNA]</scope>
    <source>
        <strain evidence="4">JCM 16546</strain>
    </source>
</reference>
<dbReference type="InterPro" id="IPR019692">
    <property type="entry name" value="CFP-6_PH"/>
</dbReference>
<feature type="transmembrane region" description="Helical" evidence="1">
    <location>
        <begin position="165"/>
        <end position="186"/>
    </location>
</feature>
<evidence type="ECO:0000313" key="4">
    <source>
        <dbReference type="Proteomes" id="UP001410795"/>
    </source>
</evidence>
<accession>A0ABP7B6K2</accession>
<keyword evidence="1" id="KW-0472">Membrane</keyword>
<proteinExistence type="predicted"/>
<comment type="caution">
    <text evidence="3">The sequence shown here is derived from an EMBL/GenBank/DDBJ whole genome shotgun (WGS) entry which is preliminary data.</text>
</comment>
<evidence type="ECO:0000259" key="2">
    <source>
        <dbReference type="Pfam" id="PF10756"/>
    </source>
</evidence>
<evidence type="ECO:0000256" key="1">
    <source>
        <dbReference type="SAM" id="Phobius"/>
    </source>
</evidence>
<keyword evidence="1" id="KW-1133">Transmembrane helix</keyword>
<dbReference type="Proteomes" id="UP001410795">
    <property type="component" value="Unassembled WGS sequence"/>
</dbReference>
<keyword evidence="4" id="KW-1185">Reference proteome</keyword>
<evidence type="ECO:0000313" key="3">
    <source>
        <dbReference type="EMBL" id="GAA3651065.1"/>
    </source>
</evidence>
<keyword evidence="1" id="KW-0812">Transmembrane</keyword>
<protein>
    <recommendedName>
        <fullName evidence="2">Low molecular weight protein antigen 6 PH domain-containing protein</fullName>
    </recommendedName>
</protein>
<gene>
    <name evidence="3" type="ORF">GCM10022202_08380</name>
</gene>
<sequence length="188" mass="20417">MTDRSRILRAPTGLVWLVGVAAVVLFLLGDVVVRGSWAQALLIAPWMLIPVWFAAVMFYLPHVAATESGVRVQNVLRVVELPWSAVDEVSMRWQLEFRLTAEAAATGVGGGKGLVSAWAVSRRRTAPTAARRRAAADESDATLEVLRDLHRAATEERGAAPTRSWYLLPLWSAAAIVVLCAASFLASR</sequence>
<feature type="transmembrane region" description="Helical" evidence="1">
    <location>
        <begin position="40"/>
        <end position="60"/>
    </location>
</feature>
<dbReference type="EMBL" id="BAAAYV010000005">
    <property type="protein sequence ID" value="GAA3651065.1"/>
    <property type="molecule type" value="Genomic_DNA"/>
</dbReference>